<feature type="transmembrane region" description="Helical" evidence="1">
    <location>
        <begin position="197"/>
        <end position="216"/>
    </location>
</feature>
<dbReference type="HOGENOM" id="CLU_920402_0_0_6"/>
<keyword evidence="1" id="KW-0472">Membrane</keyword>
<keyword evidence="1" id="KW-1133">Transmembrane helix</keyword>
<protein>
    <recommendedName>
        <fullName evidence="4">EamA domain-containing protein</fullName>
    </recommendedName>
</protein>
<feature type="transmembrane region" description="Helical" evidence="1">
    <location>
        <begin position="158"/>
        <end position="176"/>
    </location>
</feature>
<feature type="transmembrane region" description="Helical" evidence="1">
    <location>
        <begin position="73"/>
        <end position="90"/>
    </location>
</feature>
<proteinExistence type="predicted"/>
<name>D4BHM9_9ENTR</name>
<keyword evidence="1" id="KW-0812">Transmembrane</keyword>
<comment type="caution">
    <text evidence="2">The sequence shown here is derived from an EMBL/GenBank/DDBJ whole genome shotgun (WGS) entry which is preliminary data.</text>
</comment>
<evidence type="ECO:0008006" key="4">
    <source>
        <dbReference type="Google" id="ProtNLM"/>
    </source>
</evidence>
<dbReference type="AlphaFoldDB" id="D4BHM9"/>
<evidence type="ECO:0000313" key="3">
    <source>
        <dbReference type="Proteomes" id="UP000003880"/>
    </source>
</evidence>
<gene>
    <name evidence="2" type="ORF">CIT292_10042</name>
</gene>
<feature type="transmembrane region" description="Helical" evidence="1">
    <location>
        <begin position="131"/>
        <end position="152"/>
    </location>
</feature>
<dbReference type="Proteomes" id="UP000003880">
    <property type="component" value="Unassembled WGS sequence"/>
</dbReference>
<feature type="transmembrane region" description="Helical" evidence="1">
    <location>
        <begin position="96"/>
        <end position="119"/>
    </location>
</feature>
<feature type="transmembrane region" description="Helical" evidence="1">
    <location>
        <begin position="248"/>
        <end position="270"/>
    </location>
</feature>
<evidence type="ECO:0000313" key="2">
    <source>
        <dbReference type="EMBL" id="EFE06979.1"/>
    </source>
</evidence>
<sequence length="302" mass="33532">MMTNSIKIIINTFLFALFLMGDAARAIYSTYALYEEVSPALTIFAASLLSFLVTITVNLISRKKTDKNPFTNNVLRLYFWLNVFTCISWVSGYLAIYYIVPAVMSSFAVSIGPILYLVFFKKNASMLEWCIAIAILAISATFSGMNSVVITLHSNNKYALLFGVFLSLLCGISIFINTSLSRKLSKAKESPVNINTFRSLLVLTGALIVCVWQHEFDISFTLGYHLLIFSFWFVLIPQLALQGCIKNLGTSITTIGIALSPLCSIFVQIVVFNIPISPPAIVLLTLNVLLLIMLMVRQKKSA</sequence>
<dbReference type="RefSeq" id="WP_006687279.1">
    <property type="nucleotide sequence ID" value="NZ_GG730301.1"/>
</dbReference>
<feature type="transmembrane region" description="Helical" evidence="1">
    <location>
        <begin position="39"/>
        <end position="61"/>
    </location>
</feature>
<feature type="transmembrane region" description="Helical" evidence="1">
    <location>
        <begin position="222"/>
        <end position="241"/>
    </location>
</feature>
<dbReference type="EMBL" id="ABWL02000021">
    <property type="protein sequence ID" value="EFE06979.1"/>
    <property type="molecule type" value="Genomic_DNA"/>
</dbReference>
<reference evidence="2 3" key="1">
    <citation type="submission" date="2010-02" db="EMBL/GenBank/DDBJ databases">
        <authorList>
            <person name="Weinstock G."/>
            <person name="Sodergren E."/>
            <person name="Clifton S."/>
            <person name="Fulton L."/>
            <person name="Fulton B."/>
            <person name="Courtney L."/>
            <person name="Fronick C."/>
            <person name="Harrison M."/>
            <person name="Strong C."/>
            <person name="Farmer C."/>
            <person name="Delahaunty K."/>
            <person name="Markovic C."/>
            <person name="Hall O."/>
            <person name="Minx P."/>
            <person name="Tomlinson C."/>
            <person name="Mitreva M."/>
            <person name="Nelson J."/>
            <person name="Hou S."/>
            <person name="Wollam A."/>
            <person name="Pepin K.H."/>
            <person name="Johnson M."/>
            <person name="Bhonagiri V."/>
            <person name="Zhang X."/>
            <person name="Suruliraj S."/>
            <person name="Warren W."/>
            <person name="Chinwalla A."/>
            <person name="Mardis E.R."/>
            <person name="Wilson R.K."/>
        </authorList>
    </citation>
    <scope>NUCLEOTIDE SEQUENCE [LARGE SCALE GENOMIC DNA]</scope>
    <source>
        <strain evidence="2 3">ATCC 29220</strain>
    </source>
</reference>
<accession>D4BHM9</accession>
<evidence type="ECO:0000256" key="1">
    <source>
        <dbReference type="SAM" id="Phobius"/>
    </source>
</evidence>
<organism evidence="2 3">
    <name type="scientific">Citrobacter youngae ATCC 29220</name>
    <dbReference type="NCBI Taxonomy" id="500640"/>
    <lineage>
        <taxon>Bacteria</taxon>
        <taxon>Pseudomonadati</taxon>
        <taxon>Pseudomonadota</taxon>
        <taxon>Gammaproteobacteria</taxon>
        <taxon>Enterobacterales</taxon>
        <taxon>Enterobacteriaceae</taxon>
        <taxon>Citrobacter</taxon>
        <taxon>Citrobacter freundii complex</taxon>
    </lineage>
</organism>
<feature type="transmembrane region" description="Helical" evidence="1">
    <location>
        <begin position="276"/>
        <end position="296"/>
    </location>
</feature>